<dbReference type="OrthoDB" id="409642at2759"/>
<dbReference type="HOGENOM" id="CLU_002418_0_0_1"/>
<dbReference type="KEGG" id="tng:GSTEN00025734G001"/>
<protein>
    <submittedName>
        <fullName evidence="2">(spotted green pufferfish) hypothetical protein</fullName>
    </submittedName>
</protein>
<comment type="caution">
    <text evidence="2">The sequence shown here is derived from an EMBL/GenBank/DDBJ whole genome shotgun (WGS) entry which is preliminary data.</text>
</comment>
<name>Q4S143_TETNG</name>
<organism evidence="2">
    <name type="scientific">Tetraodon nigroviridis</name>
    <name type="common">Spotted green pufferfish</name>
    <name type="synonym">Chelonodon nigroviridis</name>
    <dbReference type="NCBI Taxonomy" id="99883"/>
    <lineage>
        <taxon>Eukaryota</taxon>
        <taxon>Metazoa</taxon>
        <taxon>Chordata</taxon>
        <taxon>Craniata</taxon>
        <taxon>Vertebrata</taxon>
        <taxon>Euteleostomi</taxon>
        <taxon>Actinopterygii</taxon>
        <taxon>Neopterygii</taxon>
        <taxon>Teleostei</taxon>
        <taxon>Neoteleostei</taxon>
        <taxon>Acanthomorphata</taxon>
        <taxon>Eupercaria</taxon>
        <taxon>Tetraodontiformes</taxon>
        <taxon>Tetradontoidea</taxon>
        <taxon>Tetraodontidae</taxon>
        <taxon>Tetraodon</taxon>
    </lineage>
</organism>
<dbReference type="AlphaFoldDB" id="Q4S143"/>
<dbReference type="Pfam" id="PF00651">
    <property type="entry name" value="BTB"/>
    <property type="match status" value="1"/>
</dbReference>
<dbReference type="InterPro" id="IPR011333">
    <property type="entry name" value="SKP1/BTB/POZ_sf"/>
</dbReference>
<reference evidence="2" key="1">
    <citation type="journal article" date="2004" name="Nature">
        <title>Genome duplication in the teleost fish Tetraodon nigroviridis reveals the early vertebrate proto-karyotype.</title>
        <authorList>
            <person name="Jaillon O."/>
            <person name="Aury J.-M."/>
            <person name="Brunet F."/>
            <person name="Petit J.-L."/>
            <person name="Stange-Thomann N."/>
            <person name="Mauceli E."/>
            <person name="Bouneau L."/>
            <person name="Fischer C."/>
            <person name="Ozouf-Costaz C."/>
            <person name="Bernot A."/>
            <person name="Nicaud S."/>
            <person name="Jaffe D."/>
            <person name="Fisher S."/>
            <person name="Lutfalla G."/>
            <person name="Dossat C."/>
            <person name="Segurens B."/>
            <person name="Dasilva C."/>
            <person name="Salanoubat M."/>
            <person name="Levy M."/>
            <person name="Boudet N."/>
            <person name="Castellano S."/>
            <person name="Anthouard V."/>
            <person name="Jubin C."/>
            <person name="Castelli V."/>
            <person name="Katinka M."/>
            <person name="Vacherie B."/>
            <person name="Biemont C."/>
            <person name="Skalli Z."/>
            <person name="Cattolico L."/>
            <person name="Poulain J."/>
            <person name="De Berardinis V."/>
            <person name="Cruaud C."/>
            <person name="Duprat S."/>
            <person name="Brottier P."/>
            <person name="Coutanceau J.-P."/>
            <person name="Gouzy J."/>
            <person name="Parra G."/>
            <person name="Lardier G."/>
            <person name="Chapple C."/>
            <person name="McKernan K.J."/>
            <person name="McEwan P."/>
            <person name="Bosak S."/>
            <person name="Kellis M."/>
            <person name="Volff J.-N."/>
            <person name="Guigo R."/>
            <person name="Zody M.C."/>
            <person name="Mesirov J."/>
            <person name="Lindblad-Toh K."/>
            <person name="Birren B."/>
            <person name="Nusbaum C."/>
            <person name="Kahn D."/>
            <person name="Robinson-Rechavi M."/>
            <person name="Laudet V."/>
            <person name="Schachter V."/>
            <person name="Quetier F."/>
            <person name="Saurin W."/>
            <person name="Scarpelli C."/>
            <person name="Wincker P."/>
            <person name="Lander E.S."/>
            <person name="Weissenbach J."/>
            <person name="Roest Crollius H."/>
        </authorList>
    </citation>
    <scope>NUCLEOTIDE SEQUENCE [LARGE SCALE GENOMIC DNA]</scope>
</reference>
<sequence>MITTDATREFQAKERRYKEQLKKCFASALSADLNRLLEEELEADVSLYAGSGSLRAHRAILLARIPHLLYGQKHKNHPIIIHLPEYELPNLRDFLR</sequence>
<dbReference type="Gene3D" id="3.30.710.10">
    <property type="entry name" value="Potassium Channel Kv1.1, Chain A"/>
    <property type="match status" value="1"/>
</dbReference>
<evidence type="ECO:0000313" key="2">
    <source>
        <dbReference type="EMBL" id="CAG05639.1"/>
    </source>
</evidence>
<dbReference type="InterPro" id="IPR000210">
    <property type="entry name" value="BTB/POZ_dom"/>
</dbReference>
<evidence type="ECO:0000259" key="1">
    <source>
        <dbReference type="Pfam" id="PF00651"/>
    </source>
</evidence>
<dbReference type="SUPFAM" id="SSF54695">
    <property type="entry name" value="POZ domain"/>
    <property type="match status" value="1"/>
</dbReference>
<gene>
    <name evidence="2" type="ORF">GSTENG00025734001</name>
</gene>
<reference evidence="2" key="2">
    <citation type="submission" date="2004-02" db="EMBL/GenBank/DDBJ databases">
        <authorList>
            <consortium name="Genoscope"/>
            <consortium name="Whitehead Institute Centre for Genome Research"/>
        </authorList>
    </citation>
    <scope>NUCLEOTIDE SEQUENCE</scope>
</reference>
<proteinExistence type="predicted"/>
<accession>Q4S143</accession>
<feature type="domain" description="BTB" evidence="1">
    <location>
        <begin position="33"/>
        <end position="95"/>
    </location>
</feature>
<dbReference type="EMBL" id="CAAE01014770">
    <property type="protein sequence ID" value="CAG05639.1"/>
    <property type="molecule type" value="Genomic_DNA"/>
</dbReference>